<feature type="region of interest" description="LID" evidence="10">
    <location>
        <begin position="116"/>
        <end position="126"/>
    </location>
</feature>
<keyword evidence="14" id="KW-1185">Reference proteome</keyword>
<evidence type="ECO:0000256" key="3">
    <source>
        <dbReference type="ARBA" id="ARBA00022517"/>
    </source>
</evidence>
<dbReference type="EC" id="2.7.4.3" evidence="10"/>
<evidence type="ECO:0000256" key="7">
    <source>
        <dbReference type="ARBA" id="ARBA00022777"/>
    </source>
</evidence>
<comment type="caution">
    <text evidence="13">The sequence shown here is derived from an EMBL/GenBank/DDBJ whole genome shotgun (WGS) entry which is preliminary data.</text>
</comment>
<protein>
    <recommendedName>
        <fullName evidence="10">Adenylate kinase isoenzyme 6 homolog</fullName>
        <shortName evidence="10">AK6</shortName>
        <ecNumber evidence="10">2.7.4.3</ecNumber>
    </recommendedName>
    <alternativeName>
        <fullName evidence="10">Dual activity adenylate kinase/ATPase</fullName>
        <shortName evidence="10">AK/ATPase</shortName>
    </alternativeName>
</protein>
<comment type="similarity">
    <text evidence="10">Belongs to the adenylate kinase family. AK6 subfamily.</text>
</comment>
<dbReference type="PANTHER" id="PTHR12595:SF0">
    <property type="entry name" value="ADENYLATE KINASE ISOENZYME 6"/>
    <property type="match status" value="1"/>
</dbReference>
<comment type="subcellular location">
    <subcellularLocation>
        <location evidence="10">Cytoplasm</location>
    </subcellularLocation>
    <subcellularLocation>
        <location evidence="10">Nucleus</location>
    </subcellularLocation>
</comment>
<dbReference type="GO" id="GO:0006364">
    <property type="term" value="P:rRNA processing"/>
    <property type="evidence" value="ECO:0007669"/>
    <property type="project" value="UniProtKB-KW"/>
</dbReference>
<dbReference type="Proteomes" id="UP000593567">
    <property type="component" value="Unassembled WGS sequence"/>
</dbReference>
<evidence type="ECO:0000313" key="14">
    <source>
        <dbReference type="Proteomes" id="UP000593567"/>
    </source>
</evidence>
<keyword evidence="5 10" id="KW-0808">Transferase</keyword>
<feature type="region of interest" description="NMPbind" evidence="10">
    <location>
        <begin position="41"/>
        <end position="64"/>
    </location>
</feature>
<comment type="catalytic activity">
    <reaction evidence="1 10">
        <text>AMP + ATP = 2 ADP</text>
        <dbReference type="Rhea" id="RHEA:12973"/>
        <dbReference type="ChEBI" id="CHEBI:30616"/>
        <dbReference type="ChEBI" id="CHEBI:456215"/>
        <dbReference type="ChEBI" id="CHEBI:456216"/>
        <dbReference type="EC" id="2.7.4.3"/>
    </reaction>
</comment>
<dbReference type="OrthoDB" id="10251185at2759"/>
<keyword evidence="2 10" id="KW-0963">Cytoplasm</keyword>
<dbReference type="PRINTS" id="PR01100">
    <property type="entry name" value="SHIKIMTKNASE"/>
</dbReference>
<evidence type="ECO:0000313" key="12">
    <source>
        <dbReference type="EMBL" id="KAF6028039.1"/>
    </source>
</evidence>
<keyword evidence="3 10" id="KW-0690">Ribosome biogenesis</keyword>
<sequence length="179" mass="20382">MARNMNPNPNGPNILITGTPGTGKSTLGKELAERASLNYINVGELAQLNNYFDGYDEERQCPILNDDQVVDEMEDTMQQGGNVVDYHGSDLFPERWFDLVIVLRCDNKNLYDRLENRGYSGKKLSDNIECEIMQTLLEEARESYAEEVVVELPSNTPDDLESNLDRIQLWMENWAKQGS</sequence>
<evidence type="ECO:0000313" key="13">
    <source>
        <dbReference type="EMBL" id="KAF6038977.1"/>
    </source>
</evidence>
<evidence type="ECO:0000256" key="10">
    <source>
        <dbReference type="HAMAP-Rule" id="MF_03173"/>
    </source>
</evidence>
<dbReference type="GO" id="GO:0004017">
    <property type="term" value="F:AMP kinase activity"/>
    <property type="evidence" value="ECO:0007669"/>
    <property type="project" value="UniProtKB-UniRule"/>
</dbReference>
<dbReference type="AlphaFoldDB" id="A0A7J7KKX0"/>
<comment type="catalytic activity">
    <reaction evidence="10">
        <text>ATP + H2O = ADP + phosphate + H(+)</text>
        <dbReference type="Rhea" id="RHEA:13065"/>
        <dbReference type="ChEBI" id="CHEBI:15377"/>
        <dbReference type="ChEBI" id="CHEBI:15378"/>
        <dbReference type="ChEBI" id="CHEBI:30616"/>
        <dbReference type="ChEBI" id="CHEBI:43474"/>
        <dbReference type="ChEBI" id="CHEBI:456216"/>
    </reaction>
</comment>
<feature type="region of interest" description="Disordered" evidence="11">
    <location>
        <begin position="1"/>
        <end position="26"/>
    </location>
</feature>
<keyword evidence="9 10" id="KW-0539">Nucleus</keyword>
<evidence type="ECO:0000256" key="4">
    <source>
        <dbReference type="ARBA" id="ARBA00022552"/>
    </source>
</evidence>
<organism evidence="13 14">
    <name type="scientific">Bugula neritina</name>
    <name type="common">Brown bryozoan</name>
    <name type="synonym">Sertularia neritina</name>
    <dbReference type="NCBI Taxonomy" id="10212"/>
    <lineage>
        <taxon>Eukaryota</taxon>
        <taxon>Metazoa</taxon>
        <taxon>Spiralia</taxon>
        <taxon>Lophotrochozoa</taxon>
        <taxon>Bryozoa</taxon>
        <taxon>Gymnolaemata</taxon>
        <taxon>Cheilostomatida</taxon>
        <taxon>Flustrina</taxon>
        <taxon>Buguloidea</taxon>
        <taxon>Bugulidae</taxon>
        <taxon>Bugula</taxon>
    </lineage>
</organism>
<dbReference type="HAMAP" id="MF_00039">
    <property type="entry name" value="Adenylate_kinase_AK6"/>
    <property type="match status" value="1"/>
</dbReference>
<feature type="binding site" evidence="10">
    <location>
        <position position="25"/>
    </location>
    <ligand>
        <name>ATP</name>
        <dbReference type="ChEBI" id="CHEBI:30616"/>
    </ligand>
</feature>
<dbReference type="EMBL" id="VXIV02001994">
    <property type="protein sequence ID" value="KAF6028039.1"/>
    <property type="molecule type" value="Genomic_DNA"/>
</dbReference>
<dbReference type="InterPro" id="IPR020618">
    <property type="entry name" value="Adenyl_kinase_AK6"/>
</dbReference>
<proteinExistence type="inferred from homology"/>
<dbReference type="GO" id="GO:0005634">
    <property type="term" value="C:nucleus"/>
    <property type="evidence" value="ECO:0007669"/>
    <property type="project" value="UniProtKB-SubCell"/>
</dbReference>
<gene>
    <name evidence="13" type="ORF">EB796_002720</name>
    <name evidence="12" type="ORF">EB796_013654</name>
</gene>
<evidence type="ECO:0000256" key="5">
    <source>
        <dbReference type="ARBA" id="ARBA00022679"/>
    </source>
</evidence>
<comment type="caution">
    <text evidence="10">Lacks conserved residue(s) required for the propagation of feature annotation.</text>
</comment>
<keyword evidence="7 10" id="KW-0418">Kinase</keyword>
<comment type="subunit">
    <text evidence="10">Monomer and homodimer. Interacts with small ribosomal subunit protein uS11. Not a structural component of 43S pre-ribosomes, but transiently interacts with them by binding to uS11.</text>
</comment>
<dbReference type="SUPFAM" id="SSF52540">
    <property type="entry name" value="P-loop containing nucleoside triphosphate hydrolases"/>
    <property type="match status" value="1"/>
</dbReference>
<dbReference type="EMBL" id="VXIV02000322">
    <property type="protein sequence ID" value="KAF6038977.1"/>
    <property type="molecule type" value="Genomic_DNA"/>
</dbReference>
<accession>A0A7J7KKX0</accession>
<dbReference type="PANTHER" id="PTHR12595">
    <property type="entry name" value="POS9-ACTIVATING FACTOR FAP7-RELATED"/>
    <property type="match status" value="1"/>
</dbReference>
<dbReference type="GO" id="GO:0005524">
    <property type="term" value="F:ATP binding"/>
    <property type="evidence" value="ECO:0007669"/>
    <property type="project" value="UniProtKB-KW"/>
</dbReference>
<dbReference type="Pfam" id="PF13238">
    <property type="entry name" value="AAA_18"/>
    <property type="match status" value="1"/>
</dbReference>
<feature type="binding site" evidence="10">
    <location>
        <position position="117"/>
    </location>
    <ligand>
        <name>ATP</name>
        <dbReference type="ChEBI" id="CHEBI:30616"/>
    </ligand>
</feature>
<feature type="binding site" evidence="10">
    <location>
        <position position="26"/>
    </location>
    <ligand>
        <name>ATP</name>
        <dbReference type="ChEBI" id="CHEBI:30616"/>
    </ligand>
</feature>
<reference evidence="13 14" key="2">
    <citation type="submission" date="2020-06" db="EMBL/GenBank/DDBJ databases">
        <title>Draft genome of Bugula neritina, a colonial animal packing powerful symbionts and potential medicines.</title>
        <authorList>
            <person name="Rayko M."/>
        </authorList>
    </citation>
    <scope>NUCLEOTIDE SEQUENCE [LARGE SCALE GENOMIC DNA]</scope>
    <source>
        <strain evidence="13">Kwan_BN1</strain>
    </source>
</reference>
<dbReference type="GO" id="GO:0005737">
    <property type="term" value="C:cytoplasm"/>
    <property type="evidence" value="ECO:0007669"/>
    <property type="project" value="UniProtKB-SubCell"/>
</dbReference>
<evidence type="ECO:0000256" key="2">
    <source>
        <dbReference type="ARBA" id="ARBA00022490"/>
    </source>
</evidence>
<keyword evidence="4 10" id="KW-0698">rRNA processing</keyword>
<dbReference type="InterPro" id="IPR027417">
    <property type="entry name" value="P-loop_NTPase"/>
</dbReference>
<keyword evidence="8 10" id="KW-0067">ATP-binding</keyword>
<dbReference type="GO" id="GO:0016887">
    <property type="term" value="F:ATP hydrolysis activity"/>
    <property type="evidence" value="ECO:0007669"/>
    <property type="project" value="UniProtKB-UniRule"/>
</dbReference>
<dbReference type="GO" id="GO:0042274">
    <property type="term" value="P:ribosomal small subunit biogenesis"/>
    <property type="evidence" value="ECO:0007669"/>
    <property type="project" value="UniProtKB-UniRule"/>
</dbReference>
<feature type="binding site" evidence="10">
    <location>
        <position position="23"/>
    </location>
    <ligand>
        <name>ATP</name>
        <dbReference type="ChEBI" id="CHEBI:30616"/>
    </ligand>
</feature>
<evidence type="ECO:0000256" key="11">
    <source>
        <dbReference type="SAM" id="MobiDB-lite"/>
    </source>
</evidence>
<evidence type="ECO:0000256" key="1">
    <source>
        <dbReference type="ARBA" id="ARBA00000582"/>
    </source>
</evidence>
<evidence type="ECO:0000256" key="6">
    <source>
        <dbReference type="ARBA" id="ARBA00022741"/>
    </source>
</evidence>
<evidence type="ECO:0000256" key="8">
    <source>
        <dbReference type="ARBA" id="ARBA00022840"/>
    </source>
</evidence>
<reference evidence="13 14" key="1">
    <citation type="submission" date="2019-09" db="EMBL/GenBank/DDBJ databases">
        <authorList>
            <person name="Raiko M."/>
            <person name="Komissarov A."/>
            <person name="Rhodes A."/>
            <person name="Kliver S."/>
            <person name="Lim-Fong G."/>
            <person name="Kwan J."/>
            <person name="O'Brien S.J."/>
            <person name="Lopez J.V."/>
        </authorList>
    </citation>
    <scope>NUCLEOTIDE SEQUENCE [LARGE SCALE GENOMIC DNA]</scope>
    <source>
        <strain evidence="13">Kwan_BN1</strain>
    </source>
</reference>
<name>A0A7J7KKX0_BUGNE</name>
<feature type="binding site" evidence="10">
    <location>
        <position position="24"/>
    </location>
    <ligand>
        <name>ATP</name>
        <dbReference type="ChEBI" id="CHEBI:30616"/>
    </ligand>
</feature>
<dbReference type="FunFam" id="3.40.50.300:FF:000372">
    <property type="entry name" value="Adenylate kinase isoenzyme 6 homolog"/>
    <property type="match status" value="1"/>
</dbReference>
<keyword evidence="6 10" id="KW-0547">Nucleotide-binding</keyword>
<dbReference type="Gene3D" id="3.40.50.300">
    <property type="entry name" value="P-loop containing nucleotide triphosphate hydrolases"/>
    <property type="match status" value="1"/>
</dbReference>
<comment type="function">
    <text evidence="10">Broad-specificity nucleoside monophosphate (NMP) kinase that catalyzes the reversible transfer of the terminal phosphate group between nucleoside triphosphates and monophosphates. Has also ATPase activity. Involved in the late cytoplasmic maturation steps of the 40S ribosomal particles, specifically 18S rRNA maturation. While NMP activity is not required for ribosome maturation, ATPase activity is. Associates transiently with small ribosomal subunit protein uS11. ATP hydrolysis breaks the interaction with uS11. May temporarily remove uS11 from the ribosome to enable a conformational change of the ribosomal RNA that is needed for the final maturation step of the small ribosomal subunit. Its NMP activity may have a role in nuclear energy homeostasis.</text>
</comment>
<feature type="binding site" evidence="10">
    <location>
        <position position="21"/>
    </location>
    <ligand>
        <name>ATP</name>
        <dbReference type="ChEBI" id="CHEBI:30616"/>
    </ligand>
</feature>
<evidence type="ECO:0000256" key="9">
    <source>
        <dbReference type="ARBA" id="ARBA00023242"/>
    </source>
</evidence>